<dbReference type="Proteomes" id="UP000017396">
    <property type="component" value="Chromosome"/>
</dbReference>
<dbReference type="EMBL" id="CP003587">
    <property type="protein sequence ID" value="AGY59386.1"/>
    <property type="molecule type" value="Genomic_DNA"/>
</dbReference>
<dbReference type="OrthoDB" id="9946098at2"/>
<name>U5QKF2_GLOK1</name>
<dbReference type="RefSeq" id="WP_023174646.1">
    <property type="nucleotide sequence ID" value="NC_022600.1"/>
</dbReference>
<organism evidence="2 3">
    <name type="scientific">Gloeobacter kilaueensis (strain ATCC BAA-2537 / CCAP 1431/1 / ULC 316 / JS1)</name>
    <dbReference type="NCBI Taxonomy" id="1183438"/>
    <lineage>
        <taxon>Bacteria</taxon>
        <taxon>Bacillati</taxon>
        <taxon>Cyanobacteriota</taxon>
        <taxon>Cyanophyceae</taxon>
        <taxon>Gloeobacterales</taxon>
        <taxon>Gloeobacteraceae</taxon>
        <taxon>Gloeobacter</taxon>
    </lineage>
</organism>
<proteinExistence type="predicted"/>
<dbReference type="KEGG" id="glj:GKIL_3140"/>
<sequence>MNALPQSQLPPTPPATLLPLERPLPLGALRTCAWLRTAQRAAAAVLLMLIVAICALYWWTFQTQARWEEDYRQLINLRTQSRQLAVLNEALTGDLAGSVALNTPLRVATPAQTLSVPAALERPLKQLSEPPAYTLDIPAGY</sequence>
<dbReference type="AlphaFoldDB" id="U5QKF2"/>
<gene>
    <name evidence="2" type="ORF">GKIL_3140</name>
</gene>
<keyword evidence="1" id="KW-1133">Transmembrane helix</keyword>
<keyword evidence="1" id="KW-0472">Membrane</keyword>
<accession>U5QKF2</accession>
<keyword evidence="1" id="KW-0812">Transmembrane</keyword>
<dbReference type="HOGENOM" id="CLU_1822602_0_0_3"/>
<dbReference type="STRING" id="1183438.GKIL_3140"/>
<feature type="transmembrane region" description="Helical" evidence="1">
    <location>
        <begin position="41"/>
        <end position="59"/>
    </location>
</feature>
<reference evidence="2 3" key="1">
    <citation type="journal article" date="2013" name="PLoS ONE">
        <title>Cultivation and Complete Genome Sequencing of Gloeobacter kilaueensis sp. nov., from a Lava Cave in Kilauea Caldera, Hawai'i.</title>
        <authorList>
            <person name="Saw J.H."/>
            <person name="Schatz M."/>
            <person name="Brown M.V."/>
            <person name="Kunkel D.D."/>
            <person name="Foster J.S."/>
            <person name="Shick H."/>
            <person name="Christensen S."/>
            <person name="Hou S."/>
            <person name="Wan X."/>
            <person name="Donachie S.P."/>
        </authorList>
    </citation>
    <scope>NUCLEOTIDE SEQUENCE [LARGE SCALE GENOMIC DNA]</scope>
    <source>
        <strain evidence="3">JS</strain>
    </source>
</reference>
<keyword evidence="3" id="KW-1185">Reference proteome</keyword>
<evidence type="ECO:0000313" key="2">
    <source>
        <dbReference type="EMBL" id="AGY59386.1"/>
    </source>
</evidence>
<evidence type="ECO:0008006" key="4">
    <source>
        <dbReference type="Google" id="ProtNLM"/>
    </source>
</evidence>
<protein>
    <recommendedName>
        <fullName evidence="4">Cell division protein FtsL</fullName>
    </recommendedName>
</protein>
<evidence type="ECO:0000313" key="3">
    <source>
        <dbReference type="Proteomes" id="UP000017396"/>
    </source>
</evidence>
<evidence type="ECO:0000256" key="1">
    <source>
        <dbReference type="SAM" id="Phobius"/>
    </source>
</evidence>